<dbReference type="SUPFAM" id="SSF46579">
    <property type="entry name" value="Prefoldin"/>
    <property type="match status" value="1"/>
</dbReference>
<organism evidence="1 2">
    <name type="scientific">Thermovibrio ammonificans (strain DSM 15698 / JCM 12110 / HB-1)</name>
    <dbReference type="NCBI Taxonomy" id="648996"/>
    <lineage>
        <taxon>Bacteria</taxon>
        <taxon>Pseudomonadati</taxon>
        <taxon>Aquificota</taxon>
        <taxon>Aquificia</taxon>
        <taxon>Desulfurobacteriales</taxon>
        <taxon>Desulfurobacteriaceae</taxon>
        <taxon>Thermovibrio</taxon>
    </lineage>
</organism>
<dbReference type="RefSeq" id="WP_013537450.1">
    <property type="nucleotide sequence ID" value="NC_014926.1"/>
</dbReference>
<dbReference type="AlphaFoldDB" id="E8T680"/>
<reference evidence="1" key="1">
    <citation type="submission" date="2011-01" db="EMBL/GenBank/DDBJ databases">
        <title>Complete sequence of chromosome of Thermovibrio ammonificans HB-1.</title>
        <authorList>
            <consortium name="US DOE Joint Genome Institute"/>
            <person name="Lucas S."/>
            <person name="Copeland A."/>
            <person name="Lapidus A."/>
            <person name="Cheng J.-F."/>
            <person name="Goodwin L."/>
            <person name="Pitluck S."/>
            <person name="Davenport K."/>
            <person name="Detter J.C."/>
            <person name="Han C."/>
            <person name="Tapia R."/>
            <person name="Land M."/>
            <person name="Hauser L."/>
            <person name="Kyrpides N."/>
            <person name="Ivanova N."/>
            <person name="Ovchinnikova G."/>
            <person name="Vetriani C."/>
            <person name="Woyke T."/>
        </authorList>
    </citation>
    <scope>NUCLEOTIDE SEQUENCE [LARGE SCALE GENOMIC DNA]</scope>
    <source>
        <strain evidence="1">HB-1</strain>
    </source>
</reference>
<name>E8T680_THEA1</name>
<keyword evidence="2" id="KW-1185">Reference proteome</keyword>
<dbReference type="InterPro" id="IPR002777">
    <property type="entry name" value="PFD_beta-like"/>
</dbReference>
<dbReference type="GO" id="GO:0006457">
    <property type="term" value="P:protein folding"/>
    <property type="evidence" value="ECO:0007669"/>
    <property type="project" value="InterPro"/>
</dbReference>
<dbReference type="EMBL" id="CP002444">
    <property type="protein sequence ID" value="ADU96664.1"/>
    <property type="molecule type" value="Genomic_DNA"/>
</dbReference>
<dbReference type="InterPro" id="IPR009053">
    <property type="entry name" value="Prefoldin"/>
</dbReference>
<accession>E8T680</accession>
<protein>
    <submittedName>
        <fullName evidence="1">Uncharacterized protein</fullName>
    </submittedName>
</protein>
<dbReference type="Gene3D" id="1.10.287.370">
    <property type="match status" value="1"/>
</dbReference>
<gene>
    <name evidence="1" type="ordered locus">Theam_0696</name>
</gene>
<dbReference type="HOGENOM" id="CLU_202275_0_0_0"/>
<evidence type="ECO:0000313" key="1">
    <source>
        <dbReference type="EMBL" id="ADU96664.1"/>
    </source>
</evidence>
<dbReference type="GO" id="GO:0051082">
    <property type="term" value="F:unfolded protein binding"/>
    <property type="evidence" value="ECO:0007669"/>
    <property type="project" value="InterPro"/>
</dbReference>
<dbReference type="OrthoDB" id="15652at2"/>
<dbReference type="STRING" id="648996.Theam_0696"/>
<dbReference type="GO" id="GO:0016272">
    <property type="term" value="C:prefoldin complex"/>
    <property type="evidence" value="ECO:0007669"/>
    <property type="project" value="InterPro"/>
</dbReference>
<dbReference type="KEGG" id="tam:Theam_0696"/>
<dbReference type="Proteomes" id="UP000006362">
    <property type="component" value="Chromosome"/>
</dbReference>
<evidence type="ECO:0000313" key="2">
    <source>
        <dbReference type="Proteomes" id="UP000006362"/>
    </source>
</evidence>
<sequence length="52" mass="6080">MRKETTSKEAIIEFLERLPEGRRIYYSFGSVMVEVTKEEAIKLLKEEDEGAE</sequence>
<proteinExistence type="predicted"/>
<dbReference type="Pfam" id="PF01920">
    <property type="entry name" value="Prefoldin_2"/>
    <property type="match status" value="1"/>
</dbReference>